<evidence type="ECO:0000256" key="6">
    <source>
        <dbReference type="ARBA" id="ARBA00022655"/>
    </source>
</evidence>
<evidence type="ECO:0000256" key="10">
    <source>
        <dbReference type="ARBA" id="ARBA00032806"/>
    </source>
</evidence>
<keyword evidence="8" id="KW-0067">ATP-binding</keyword>
<organism evidence="12 13">
    <name type="scientific">Polysphondylium violaceum</name>
    <dbReference type="NCBI Taxonomy" id="133409"/>
    <lineage>
        <taxon>Eukaryota</taxon>
        <taxon>Amoebozoa</taxon>
        <taxon>Evosea</taxon>
        <taxon>Eumycetozoa</taxon>
        <taxon>Dictyostelia</taxon>
        <taxon>Dictyosteliales</taxon>
        <taxon>Dictyosteliaceae</taxon>
        <taxon>Polysphondylium</taxon>
    </lineage>
</organism>
<comment type="pathway">
    <text evidence="1">Cofactor biosynthesis; (R)-pantothenate biosynthesis; (R)-pantothenate from (R)-pantoate and beta-alanine: step 1/1.</text>
</comment>
<dbReference type="OrthoDB" id="2020436at2759"/>
<dbReference type="EC" id="6.3.2.1" evidence="3"/>
<dbReference type="Gene3D" id="3.40.50.620">
    <property type="entry name" value="HUPs"/>
    <property type="match status" value="1"/>
</dbReference>
<evidence type="ECO:0000256" key="3">
    <source>
        <dbReference type="ARBA" id="ARBA00012219"/>
    </source>
</evidence>
<dbReference type="UniPathway" id="UPA00028">
    <property type="reaction ID" value="UER00005"/>
</dbReference>
<dbReference type="EMBL" id="AJWJ01000496">
    <property type="protein sequence ID" value="KAF2070409.1"/>
    <property type="molecule type" value="Genomic_DNA"/>
</dbReference>
<dbReference type="Proteomes" id="UP000695562">
    <property type="component" value="Unassembled WGS sequence"/>
</dbReference>
<keyword evidence="5" id="KW-0436">Ligase</keyword>
<dbReference type="InterPro" id="IPR014729">
    <property type="entry name" value="Rossmann-like_a/b/a_fold"/>
</dbReference>
<keyword evidence="7" id="KW-0547">Nucleotide-binding</keyword>
<evidence type="ECO:0000256" key="1">
    <source>
        <dbReference type="ARBA" id="ARBA00004990"/>
    </source>
</evidence>
<comment type="caution">
    <text evidence="12">The sequence shown here is derived from an EMBL/GenBank/DDBJ whole genome shotgun (WGS) entry which is preliminary data.</text>
</comment>
<evidence type="ECO:0000256" key="8">
    <source>
        <dbReference type="ARBA" id="ARBA00022840"/>
    </source>
</evidence>
<protein>
    <recommendedName>
        <fullName evidence="4">Pantoate--beta-alanine ligase</fullName>
        <ecNumber evidence="3">6.3.2.1</ecNumber>
    </recommendedName>
    <alternativeName>
        <fullName evidence="10">Pantoate-activating enzyme</fullName>
    </alternativeName>
    <alternativeName>
        <fullName evidence="9">Pantothenate synthetase</fullName>
    </alternativeName>
</protein>
<evidence type="ECO:0000256" key="9">
    <source>
        <dbReference type="ARBA" id="ARBA00029902"/>
    </source>
</evidence>
<dbReference type="PANTHER" id="PTHR21299">
    <property type="entry name" value="CYTIDYLATE KINASE/PANTOATE-BETA-ALANINE LIGASE"/>
    <property type="match status" value="1"/>
</dbReference>
<dbReference type="NCBIfam" id="TIGR00125">
    <property type="entry name" value="cyt_tran_rel"/>
    <property type="match status" value="1"/>
</dbReference>
<dbReference type="InterPro" id="IPR042176">
    <property type="entry name" value="Pantoate_ligase_C"/>
</dbReference>
<dbReference type="NCBIfam" id="TIGR00018">
    <property type="entry name" value="panC"/>
    <property type="match status" value="1"/>
</dbReference>
<dbReference type="PANTHER" id="PTHR21299:SF1">
    <property type="entry name" value="PANTOATE--BETA-ALANINE LIGASE"/>
    <property type="match status" value="1"/>
</dbReference>
<comment type="similarity">
    <text evidence="2">Belongs to the pantothenate synthetase family.</text>
</comment>
<reference evidence="12" key="1">
    <citation type="submission" date="2020-01" db="EMBL/GenBank/DDBJ databases">
        <title>Development of genomics and gene disruption for Polysphondylium violaceum indicates a role for the polyketide synthase stlB in stalk morphogenesis.</title>
        <authorList>
            <person name="Narita B."/>
            <person name="Kawabe Y."/>
            <person name="Kin K."/>
            <person name="Saito T."/>
            <person name="Gibbs R."/>
            <person name="Kuspa A."/>
            <person name="Muzny D."/>
            <person name="Queller D."/>
            <person name="Richards S."/>
            <person name="Strassman J."/>
            <person name="Sucgang R."/>
            <person name="Worley K."/>
            <person name="Schaap P."/>
        </authorList>
    </citation>
    <scope>NUCLEOTIDE SEQUENCE</scope>
    <source>
        <strain evidence="12">QSvi11</strain>
    </source>
</reference>
<proteinExistence type="inferred from homology"/>
<evidence type="ECO:0000256" key="11">
    <source>
        <dbReference type="ARBA" id="ARBA00048258"/>
    </source>
</evidence>
<gene>
    <name evidence="12" type="ORF">CYY_008279</name>
</gene>
<dbReference type="Gene3D" id="3.30.1300.10">
    <property type="entry name" value="Pantoate-beta-alanine ligase, C-terminal domain"/>
    <property type="match status" value="1"/>
</dbReference>
<comment type="catalytic activity">
    <reaction evidence="11">
        <text>(R)-pantoate + beta-alanine + ATP = (R)-pantothenate + AMP + diphosphate + H(+)</text>
        <dbReference type="Rhea" id="RHEA:10912"/>
        <dbReference type="ChEBI" id="CHEBI:15378"/>
        <dbReference type="ChEBI" id="CHEBI:15980"/>
        <dbReference type="ChEBI" id="CHEBI:29032"/>
        <dbReference type="ChEBI" id="CHEBI:30616"/>
        <dbReference type="ChEBI" id="CHEBI:33019"/>
        <dbReference type="ChEBI" id="CHEBI:57966"/>
        <dbReference type="ChEBI" id="CHEBI:456215"/>
        <dbReference type="EC" id="6.3.2.1"/>
    </reaction>
</comment>
<dbReference type="CDD" id="cd00560">
    <property type="entry name" value="PanC"/>
    <property type="match status" value="1"/>
</dbReference>
<dbReference type="HAMAP" id="MF_00158">
    <property type="entry name" value="PanC"/>
    <property type="match status" value="1"/>
</dbReference>
<dbReference type="GO" id="GO:0005524">
    <property type="term" value="F:ATP binding"/>
    <property type="evidence" value="ECO:0007669"/>
    <property type="project" value="UniProtKB-KW"/>
</dbReference>
<dbReference type="InterPro" id="IPR004821">
    <property type="entry name" value="Cyt_trans-like"/>
</dbReference>
<evidence type="ECO:0000313" key="12">
    <source>
        <dbReference type="EMBL" id="KAF2070409.1"/>
    </source>
</evidence>
<dbReference type="Pfam" id="PF02569">
    <property type="entry name" value="Pantoate_ligase"/>
    <property type="match status" value="1"/>
</dbReference>
<dbReference type="SUPFAM" id="SSF52374">
    <property type="entry name" value="Nucleotidylyl transferase"/>
    <property type="match status" value="1"/>
</dbReference>
<name>A0A8J4V444_9MYCE</name>
<dbReference type="GO" id="GO:0015940">
    <property type="term" value="P:pantothenate biosynthetic process"/>
    <property type="evidence" value="ECO:0007669"/>
    <property type="project" value="UniProtKB-UniPathway"/>
</dbReference>
<dbReference type="GO" id="GO:0004592">
    <property type="term" value="F:pantoate-beta-alanine ligase activity"/>
    <property type="evidence" value="ECO:0007669"/>
    <property type="project" value="UniProtKB-EC"/>
</dbReference>
<evidence type="ECO:0000313" key="13">
    <source>
        <dbReference type="Proteomes" id="UP000695562"/>
    </source>
</evidence>
<sequence length="293" mass="33297">MVIICKDIQSVREAIHKKKLENDKPYYEVKVSFVPTMGYLHQGHLSLVSRAKQEGDISVVSIFVNPTQFNANEDLSTYPVDIENDTRLLESVQTDILFLPTPQLMYPNEYSTYVSVDSMDQVLEGKARPGHFRGVATVVSKLLNIVQPHSLLIGQKDAMQCICIRRLVEDLNFNTKVIVCDTVREDNGLAKSSRNSYLSQEEQKQASLINETMNQFKNNTQSFNNRTEFIDALTKEIEKNPLMKVEYISIASQSTGLEINDDIYPPPPLSNLSLAVFFQGEKRKTRLIDVILF</sequence>
<evidence type="ECO:0000256" key="4">
    <source>
        <dbReference type="ARBA" id="ARBA00015647"/>
    </source>
</evidence>
<evidence type="ECO:0000256" key="7">
    <source>
        <dbReference type="ARBA" id="ARBA00022741"/>
    </source>
</evidence>
<evidence type="ECO:0000256" key="5">
    <source>
        <dbReference type="ARBA" id="ARBA00022598"/>
    </source>
</evidence>
<accession>A0A8J4V444</accession>
<dbReference type="AlphaFoldDB" id="A0A8J4V444"/>
<keyword evidence="13" id="KW-1185">Reference proteome</keyword>
<evidence type="ECO:0000256" key="2">
    <source>
        <dbReference type="ARBA" id="ARBA00009256"/>
    </source>
</evidence>
<dbReference type="InterPro" id="IPR003721">
    <property type="entry name" value="Pantoate_ligase"/>
</dbReference>
<keyword evidence="6" id="KW-0566">Pantothenate biosynthesis</keyword>